<protein>
    <submittedName>
        <fullName evidence="1">Uncharacterized protein</fullName>
    </submittedName>
</protein>
<comment type="caution">
    <text evidence="1">The sequence shown here is derived from an EMBL/GenBank/DDBJ whole genome shotgun (WGS) entry which is preliminary data.</text>
</comment>
<evidence type="ECO:0000313" key="2">
    <source>
        <dbReference type="Proteomes" id="UP001165122"/>
    </source>
</evidence>
<dbReference type="EMBL" id="BRXW01000951">
    <property type="protein sequence ID" value="GMH80023.1"/>
    <property type="molecule type" value="Genomic_DNA"/>
</dbReference>
<proteinExistence type="predicted"/>
<accession>A0A9W7EK81</accession>
<dbReference type="InterPro" id="IPR032675">
    <property type="entry name" value="LRR_dom_sf"/>
</dbReference>
<evidence type="ECO:0000313" key="1">
    <source>
        <dbReference type="EMBL" id="GMH80023.1"/>
    </source>
</evidence>
<dbReference type="Gene3D" id="3.80.10.10">
    <property type="entry name" value="Ribonuclease Inhibitor"/>
    <property type="match status" value="1"/>
</dbReference>
<dbReference type="OrthoDB" id="411641at2759"/>
<sequence>MSKSFLFTDDFKRLLVGLVQGDTLMTLRLATKAWNRVVDAFIDEGVRSGTLIIHGGNDFGWYVAHAQKERRGLVTWVNFRLNITKVGCGERCYTNLVVVDIPEGVVSIGEGAFDSCCSLTTVSFPTTLNPIGVAAFLRCSSLENMDLLHTNLREIGDEAFAIC</sequence>
<dbReference type="Pfam" id="PF13306">
    <property type="entry name" value="LRR_5"/>
    <property type="match status" value="1"/>
</dbReference>
<dbReference type="AlphaFoldDB" id="A0A9W7EK81"/>
<organism evidence="1 2">
    <name type="scientific">Triparma laevis f. longispina</name>
    <dbReference type="NCBI Taxonomy" id="1714387"/>
    <lineage>
        <taxon>Eukaryota</taxon>
        <taxon>Sar</taxon>
        <taxon>Stramenopiles</taxon>
        <taxon>Ochrophyta</taxon>
        <taxon>Bolidophyceae</taxon>
        <taxon>Parmales</taxon>
        <taxon>Triparmaceae</taxon>
        <taxon>Triparma</taxon>
    </lineage>
</organism>
<keyword evidence="2" id="KW-1185">Reference proteome</keyword>
<dbReference type="SUPFAM" id="SSF52058">
    <property type="entry name" value="L domain-like"/>
    <property type="match status" value="1"/>
</dbReference>
<gene>
    <name evidence="1" type="ORF">TrLO_g4224</name>
</gene>
<dbReference type="InterPro" id="IPR026906">
    <property type="entry name" value="LRR_5"/>
</dbReference>
<name>A0A9W7EK81_9STRA</name>
<dbReference type="Proteomes" id="UP001165122">
    <property type="component" value="Unassembled WGS sequence"/>
</dbReference>
<reference evidence="2" key="1">
    <citation type="journal article" date="2023" name="Commun. Biol.">
        <title>Genome analysis of Parmales, the sister group of diatoms, reveals the evolutionary specialization of diatoms from phago-mixotrophs to photoautotrophs.</title>
        <authorList>
            <person name="Ban H."/>
            <person name="Sato S."/>
            <person name="Yoshikawa S."/>
            <person name="Yamada K."/>
            <person name="Nakamura Y."/>
            <person name="Ichinomiya M."/>
            <person name="Sato N."/>
            <person name="Blanc-Mathieu R."/>
            <person name="Endo H."/>
            <person name="Kuwata A."/>
            <person name="Ogata H."/>
        </authorList>
    </citation>
    <scope>NUCLEOTIDE SEQUENCE [LARGE SCALE GENOMIC DNA]</scope>
    <source>
        <strain evidence="2">NIES 3700</strain>
    </source>
</reference>